<evidence type="ECO:0000256" key="3">
    <source>
        <dbReference type="ARBA" id="ARBA00022833"/>
    </source>
</evidence>
<dbReference type="Gene3D" id="3.30.160.60">
    <property type="entry name" value="Classic Zinc Finger"/>
    <property type="match status" value="1"/>
</dbReference>
<proteinExistence type="predicted"/>
<keyword evidence="8" id="KW-1185">Reference proteome</keyword>
<keyword evidence="2 4" id="KW-0863">Zinc-finger</keyword>
<reference evidence="7" key="1">
    <citation type="submission" date="2020-08" db="EMBL/GenBank/DDBJ databases">
        <title>Spodoptera exigua strain:BAW_Kor-Di-RS1 Genome sequencing and assembly.</title>
        <authorList>
            <person name="Kim J."/>
            <person name="Nam H.Y."/>
            <person name="Kwon M."/>
            <person name="Choi J.H."/>
            <person name="Cho S.R."/>
            <person name="Kim G.-H."/>
        </authorList>
    </citation>
    <scope>NUCLEOTIDE SEQUENCE</scope>
    <source>
        <strain evidence="7">BAW_Kor-Di-RS1</strain>
        <tissue evidence="7">Whole-body</tissue>
    </source>
</reference>
<dbReference type="AlphaFoldDB" id="A0A835G1V7"/>
<sequence length="485" mass="55681">MHIRGRYWKYFEKRDRNVATCKICFNDYAYSSNKTNLSKHLKKKHDIDVSERNLDSDSDAETVKEPNKMKAGGTTMSYFDILDSDNAEVQCKLCEKNMSYETVGDLKAHIIEEHGKIPTDSNCNKRKTDGTRAPYWKFFTKKERYMATCNICCNDYSYRSSVSNLAKHLKNKHGVNVSSAVNDSDSEAEIEKPSSKKRPTWSYFEVLDSDKFDAQCKICDKTISYDTVDELKKHVEDHGENPIDSDDETQDNKIPKPRRPSEVWKYFKKLDDESKIALCLICKKVYNAATTNNLKKHLKNMHPNSKMPDDEKKYILSANGQLFEVESDTEKDNVDDDNYDKNPIEMDTIYLEDLEDSIDLSHQSPPSPQKKKAKLITPKRQSFSKPRREQILNNSSSNDTNDIPMRSNSNNTSLDYFGQYVVSLLKELPKSVSSQLQNEIIKQILTSKVALESEGTKCEVSINQNADSQTQITETVMYIEAKPNT</sequence>
<evidence type="ECO:0000313" key="8">
    <source>
        <dbReference type="Proteomes" id="UP000648187"/>
    </source>
</evidence>
<dbReference type="EMBL" id="JACKWZ010000606">
    <property type="protein sequence ID" value="KAF9406338.1"/>
    <property type="molecule type" value="Genomic_DNA"/>
</dbReference>
<dbReference type="InterPro" id="IPR013087">
    <property type="entry name" value="Znf_C2H2_type"/>
</dbReference>
<evidence type="ECO:0000259" key="6">
    <source>
        <dbReference type="PROSITE" id="PS50808"/>
    </source>
</evidence>
<keyword evidence="1" id="KW-0479">Metal-binding</keyword>
<dbReference type="Proteomes" id="UP000648187">
    <property type="component" value="Unassembled WGS sequence"/>
</dbReference>
<dbReference type="PROSITE" id="PS50808">
    <property type="entry name" value="ZF_BED"/>
    <property type="match status" value="1"/>
</dbReference>
<dbReference type="PANTHER" id="PTHR34396:SF25">
    <property type="entry name" value="BOUNDARY ELEMENT ASSOCIATED FACTOR"/>
    <property type="match status" value="1"/>
</dbReference>
<organism evidence="7 8">
    <name type="scientific">Spodoptera exigua</name>
    <name type="common">Beet armyworm</name>
    <name type="synonym">Noctua fulgens</name>
    <dbReference type="NCBI Taxonomy" id="7107"/>
    <lineage>
        <taxon>Eukaryota</taxon>
        <taxon>Metazoa</taxon>
        <taxon>Ecdysozoa</taxon>
        <taxon>Arthropoda</taxon>
        <taxon>Hexapoda</taxon>
        <taxon>Insecta</taxon>
        <taxon>Pterygota</taxon>
        <taxon>Neoptera</taxon>
        <taxon>Endopterygota</taxon>
        <taxon>Lepidoptera</taxon>
        <taxon>Glossata</taxon>
        <taxon>Ditrysia</taxon>
        <taxon>Noctuoidea</taxon>
        <taxon>Noctuidae</taxon>
        <taxon>Amphipyrinae</taxon>
        <taxon>Spodoptera</taxon>
    </lineage>
</organism>
<dbReference type="GO" id="GO:0006357">
    <property type="term" value="P:regulation of transcription by RNA polymerase II"/>
    <property type="evidence" value="ECO:0007669"/>
    <property type="project" value="TreeGrafter"/>
</dbReference>
<keyword evidence="3" id="KW-0862">Zinc</keyword>
<evidence type="ECO:0000256" key="2">
    <source>
        <dbReference type="ARBA" id="ARBA00022771"/>
    </source>
</evidence>
<dbReference type="SMART" id="SM00355">
    <property type="entry name" value="ZnF_C2H2"/>
    <property type="match status" value="5"/>
</dbReference>
<evidence type="ECO:0000256" key="4">
    <source>
        <dbReference type="PROSITE-ProRule" id="PRU00027"/>
    </source>
</evidence>
<dbReference type="PANTHER" id="PTHR34396">
    <property type="entry name" value="OS03G0264950 PROTEIN-RELATED"/>
    <property type="match status" value="1"/>
</dbReference>
<dbReference type="SUPFAM" id="SSF57667">
    <property type="entry name" value="beta-beta-alpha zinc fingers"/>
    <property type="match status" value="3"/>
</dbReference>
<dbReference type="InterPro" id="IPR036236">
    <property type="entry name" value="Znf_C2H2_sf"/>
</dbReference>
<accession>A0A835G1V7</accession>
<protein>
    <recommendedName>
        <fullName evidence="6">BED-type domain-containing protein</fullName>
    </recommendedName>
</protein>
<dbReference type="GO" id="GO:0005634">
    <property type="term" value="C:nucleus"/>
    <property type="evidence" value="ECO:0007669"/>
    <property type="project" value="TreeGrafter"/>
</dbReference>
<feature type="region of interest" description="Disordered" evidence="5">
    <location>
        <begin position="237"/>
        <end position="258"/>
    </location>
</feature>
<feature type="domain" description="BED-type" evidence="6">
    <location>
        <begin position="258"/>
        <end position="309"/>
    </location>
</feature>
<feature type="region of interest" description="Disordered" evidence="5">
    <location>
        <begin position="48"/>
        <end position="67"/>
    </location>
</feature>
<gene>
    <name evidence="7" type="ORF">HW555_013252</name>
</gene>
<comment type="caution">
    <text evidence="7">The sequence shown here is derived from an EMBL/GenBank/DDBJ whole genome shotgun (WGS) entry which is preliminary data.</text>
</comment>
<evidence type="ECO:0000313" key="7">
    <source>
        <dbReference type="EMBL" id="KAF9406338.1"/>
    </source>
</evidence>
<evidence type="ECO:0000256" key="5">
    <source>
        <dbReference type="SAM" id="MobiDB-lite"/>
    </source>
</evidence>
<feature type="region of interest" description="Disordered" evidence="5">
    <location>
        <begin position="359"/>
        <end position="410"/>
    </location>
</feature>
<dbReference type="InterPro" id="IPR003656">
    <property type="entry name" value="Znf_BED"/>
</dbReference>
<name>A0A835G1V7_SPOEX</name>
<feature type="compositionally biased region" description="Polar residues" evidence="5">
    <location>
        <begin position="391"/>
        <end position="410"/>
    </location>
</feature>
<dbReference type="GO" id="GO:0008270">
    <property type="term" value="F:zinc ion binding"/>
    <property type="evidence" value="ECO:0007669"/>
    <property type="project" value="UniProtKB-KW"/>
</dbReference>
<dbReference type="Pfam" id="PF02892">
    <property type="entry name" value="zf-BED"/>
    <property type="match status" value="5"/>
</dbReference>
<dbReference type="InterPro" id="IPR053031">
    <property type="entry name" value="Cuticle_assoc_protein"/>
</dbReference>
<evidence type="ECO:0000256" key="1">
    <source>
        <dbReference type="ARBA" id="ARBA00022723"/>
    </source>
</evidence>
<dbReference type="SMART" id="SM00614">
    <property type="entry name" value="ZnF_BED"/>
    <property type="match status" value="3"/>
</dbReference>
<dbReference type="GO" id="GO:1990837">
    <property type="term" value="F:sequence-specific double-stranded DNA binding"/>
    <property type="evidence" value="ECO:0007669"/>
    <property type="project" value="TreeGrafter"/>
</dbReference>